<dbReference type="STRING" id="319236.BST91_11165"/>
<keyword evidence="2" id="KW-1185">Reference proteome</keyword>
<sequence length="200" mass="22719">MNLAEIIKQAASNAISYLEYRKLVEDHVINQTNTGDQITEALAEYTKLNHQRMRRLDKTLKLLPESQEFLEKFDKDVYFLVITESWCGDAAHAMPMINKVAVAAQINYKVVLRDKNPKLMDEFLTNGNRAIAKLILIDAKTNLPVATWGPRPTKATALVAAEKAAKGSLSPEFKQELQTWYNKDKGKDIENDLVEMLQRV</sequence>
<accession>A0A090PYU1</accession>
<dbReference type="Proteomes" id="UP000029221">
    <property type="component" value="Unassembled WGS sequence"/>
</dbReference>
<dbReference type="EMBL" id="BBML01000001">
    <property type="protein sequence ID" value="GAK95940.1"/>
    <property type="molecule type" value="Genomic_DNA"/>
</dbReference>
<gene>
    <name evidence="1" type="ORF">JCM19294_2722</name>
</gene>
<dbReference type="eggNOG" id="COG0526">
    <property type="taxonomic scope" value="Bacteria"/>
</dbReference>
<protein>
    <submittedName>
        <fullName evidence="1">Thioredoxin</fullName>
    </submittedName>
</protein>
<dbReference type="Gene3D" id="3.40.30.10">
    <property type="entry name" value="Glutaredoxin"/>
    <property type="match status" value="1"/>
</dbReference>
<evidence type="ECO:0000313" key="2">
    <source>
        <dbReference type="Proteomes" id="UP000029221"/>
    </source>
</evidence>
<comment type="caution">
    <text evidence="1">The sequence shown here is derived from an EMBL/GenBank/DDBJ whole genome shotgun (WGS) entry which is preliminary data.</text>
</comment>
<proteinExistence type="predicted"/>
<dbReference type="Pfam" id="PF14595">
    <property type="entry name" value="Thioredoxin_9"/>
    <property type="match status" value="1"/>
</dbReference>
<dbReference type="AlphaFoldDB" id="A0A090PYU1"/>
<dbReference type="RefSeq" id="WP_042276776.1">
    <property type="nucleotide sequence ID" value="NZ_BBML01000001.1"/>
</dbReference>
<dbReference type="SUPFAM" id="SSF52833">
    <property type="entry name" value="Thioredoxin-like"/>
    <property type="match status" value="1"/>
</dbReference>
<evidence type="ECO:0000313" key="1">
    <source>
        <dbReference type="EMBL" id="GAK95940.1"/>
    </source>
</evidence>
<organism evidence="1 2">
    <name type="scientific">Nonlabens tegetincola</name>
    <dbReference type="NCBI Taxonomy" id="323273"/>
    <lineage>
        <taxon>Bacteria</taxon>
        <taxon>Pseudomonadati</taxon>
        <taxon>Bacteroidota</taxon>
        <taxon>Flavobacteriia</taxon>
        <taxon>Flavobacteriales</taxon>
        <taxon>Flavobacteriaceae</taxon>
        <taxon>Nonlabens</taxon>
    </lineage>
</organism>
<name>A0A090PYU1_9FLAO</name>
<reference evidence="1" key="1">
    <citation type="journal article" date="2014" name="Genome Announc.">
        <title>Draft Genome Sequences of Marine Flavobacterium Nonlabens Strains NR17, NR24, NR27, NR32, NR33, and Ara13.</title>
        <authorList>
            <person name="Nakanishi M."/>
            <person name="Meirelles P."/>
            <person name="Suzuki R."/>
            <person name="Takatani N."/>
            <person name="Mino S."/>
            <person name="Suda W."/>
            <person name="Oshima K."/>
            <person name="Hattori M."/>
            <person name="Ohkuma M."/>
            <person name="Hosokawa M."/>
            <person name="Miyashita K."/>
            <person name="Thompson F.L."/>
            <person name="Niwa A."/>
            <person name="Sawabe T."/>
            <person name="Sawabe T."/>
        </authorList>
    </citation>
    <scope>NUCLEOTIDE SEQUENCE [LARGE SCALE GENOMIC DNA]</scope>
    <source>
        <strain evidence="1">JCM 19294</strain>
    </source>
</reference>
<dbReference type="InterPro" id="IPR036249">
    <property type="entry name" value="Thioredoxin-like_sf"/>
</dbReference>